<dbReference type="SUPFAM" id="SSF53448">
    <property type="entry name" value="Nucleotide-diphospho-sugar transferases"/>
    <property type="match status" value="1"/>
</dbReference>
<feature type="domain" description="Glycosyltransferase 2-like" evidence="3">
    <location>
        <begin position="5"/>
        <end position="141"/>
    </location>
</feature>
<dbReference type="PANTHER" id="PTHR22916:SF51">
    <property type="entry name" value="GLYCOSYLTRANSFERASE EPSH-RELATED"/>
    <property type="match status" value="1"/>
</dbReference>
<dbReference type="EMBL" id="QRTP01000002">
    <property type="protein sequence ID" value="RGQ86490.1"/>
    <property type="molecule type" value="Genomic_DNA"/>
</dbReference>
<evidence type="ECO:0000256" key="1">
    <source>
        <dbReference type="ARBA" id="ARBA00022676"/>
    </source>
</evidence>
<reference evidence="4 5" key="1">
    <citation type="submission" date="2018-08" db="EMBL/GenBank/DDBJ databases">
        <title>A genome reference for cultivated species of the human gut microbiota.</title>
        <authorList>
            <person name="Zou Y."/>
            <person name="Xue W."/>
            <person name="Luo G."/>
        </authorList>
    </citation>
    <scope>NUCLEOTIDE SEQUENCE [LARGE SCALE GENOMIC DNA]</scope>
    <source>
        <strain evidence="4 5">AF27-12</strain>
    </source>
</reference>
<gene>
    <name evidence="4" type="ORF">DWY77_00950</name>
</gene>
<keyword evidence="1" id="KW-0328">Glycosyltransferase</keyword>
<dbReference type="RefSeq" id="WP_118035418.1">
    <property type="nucleotide sequence ID" value="NZ_QRTP01000002.1"/>
</dbReference>
<evidence type="ECO:0000256" key="2">
    <source>
        <dbReference type="ARBA" id="ARBA00022679"/>
    </source>
</evidence>
<dbReference type="GO" id="GO:0016757">
    <property type="term" value="F:glycosyltransferase activity"/>
    <property type="evidence" value="ECO:0007669"/>
    <property type="project" value="UniProtKB-KW"/>
</dbReference>
<evidence type="ECO:0000313" key="5">
    <source>
        <dbReference type="Proteomes" id="UP000286147"/>
    </source>
</evidence>
<organism evidence="4 5">
    <name type="scientific">Megamonas rupellensis</name>
    <dbReference type="NCBI Taxonomy" id="491921"/>
    <lineage>
        <taxon>Bacteria</taxon>
        <taxon>Bacillati</taxon>
        <taxon>Bacillota</taxon>
        <taxon>Negativicutes</taxon>
        <taxon>Selenomonadales</taxon>
        <taxon>Selenomonadaceae</taxon>
        <taxon>Megamonas</taxon>
    </lineage>
</organism>
<proteinExistence type="predicted"/>
<name>A0A412CHI8_9FIRM</name>
<dbReference type="AlphaFoldDB" id="A0A412CHI8"/>
<dbReference type="CDD" id="cd00761">
    <property type="entry name" value="Glyco_tranf_GTA_type"/>
    <property type="match status" value="1"/>
</dbReference>
<comment type="caution">
    <text evidence="4">The sequence shown here is derived from an EMBL/GenBank/DDBJ whole genome shotgun (WGS) entry which is preliminary data.</text>
</comment>
<dbReference type="InterPro" id="IPR001173">
    <property type="entry name" value="Glyco_trans_2-like"/>
</dbReference>
<evidence type="ECO:0000259" key="3">
    <source>
        <dbReference type="Pfam" id="PF00535"/>
    </source>
</evidence>
<keyword evidence="2 4" id="KW-0808">Transferase</keyword>
<dbReference type="InterPro" id="IPR029044">
    <property type="entry name" value="Nucleotide-diphossugar_trans"/>
</dbReference>
<dbReference type="Gene3D" id="3.90.550.10">
    <property type="entry name" value="Spore Coat Polysaccharide Biosynthesis Protein SpsA, Chain A"/>
    <property type="match status" value="1"/>
</dbReference>
<dbReference type="Pfam" id="PF00535">
    <property type="entry name" value="Glycos_transf_2"/>
    <property type="match status" value="1"/>
</dbReference>
<dbReference type="PANTHER" id="PTHR22916">
    <property type="entry name" value="GLYCOSYLTRANSFERASE"/>
    <property type="match status" value="1"/>
</dbReference>
<sequence>MNKISIIIPIYNVEQYLPQCLDSIINQTYKNLEIILINDGSTDNSGKICDNYAKVDNRIHVFHKKNEGVSSARNLGLEKCTGDFIGFVDPDDFIELNMYELLYNEQQKTNADIVWCNYSLYYSLNKQIFGEINSNITYNLLNINEKNDFYSDLFYKYNMKAYLWNKLYKKEIFSNIKFPYKKIFEDLFVFIYLISKANKISFINKKLYYYRQRVNSICNKTHIHSTFNIDMIESYIKSSIDYKYFSNNNNVSNILSFHTYLFVLKNILFYQKCNLYKSEKKYIISQLKLLLKTNISIKNKITILRIAYFPNLYRKIKLLRHPKLIKK</sequence>
<evidence type="ECO:0000313" key="4">
    <source>
        <dbReference type="EMBL" id="RGQ86490.1"/>
    </source>
</evidence>
<protein>
    <submittedName>
        <fullName evidence="4">Glycosyltransferase</fullName>
    </submittedName>
</protein>
<accession>A0A412CHI8</accession>
<dbReference type="Proteomes" id="UP000286147">
    <property type="component" value="Unassembled WGS sequence"/>
</dbReference>